<sequence>MKYKIFFFYYIGKIFLWVFLILLWFLGGFLDGLLLIELGFV</sequence>
<feature type="transmembrane region" description="Helical" evidence="1">
    <location>
        <begin position="7"/>
        <end position="30"/>
    </location>
</feature>
<organism evidence="2 3">
    <name type="scientific">Pseudoalteromonas luteoviolacea S4054</name>
    <dbReference type="NCBI Taxonomy" id="1129367"/>
    <lineage>
        <taxon>Bacteria</taxon>
        <taxon>Pseudomonadati</taxon>
        <taxon>Pseudomonadota</taxon>
        <taxon>Gammaproteobacteria</taxon>
        <taxon>Alteromonadales</taxon>
        <taxon>Pseudoalteromonadaceae</taxon>
        <taxon>Pseudoalteromonas</taxon>
    </lineage>
</organism>
<reference evidence="2 3" key="1">
    <citation type="journal article" date="2015" name="BMC Genomics">
        <title>Genome mining reveals unlocked bioactive potential of marine Gram-negative bacteria.</title>
        <authorList>
            <person name="Machado H."/>
            <person name="Sonnenschein E.C."/>
            <person name="Melchiorsen J."/>
            <person name="Gram L."/>
        </authorList>
    </citation>
    <scope>NUCLEOTIDE SEQUENCE [LARGE SCALE GENOMIC DNA]</scope>
    <source>
        <strain evidence="2 3">S4054</strain>
    </source>
</reference>
<proteinExistence type="predicted"/>
<name>A0A0F6AEV3_9GAMM</name>
<evidence type="ECO:0000256" key="1">
    <source>
        <dbReference type="SAM" id="Phobius"/>
    </source>
</evidence>
<keyword evidence="1" id="KW-1133">Transmembrane helix</keyword>
<evidence type="ECO:0000313" key="2">
    <source>
        <dbReference type="EMBL" id="KKE84321.1"/>
    </source>
</evidence>
<keyword evidence="1" id="KW-0472">Membrane</keyword>
<dbReference type="PATRIC" id="fig|1129367.4.peg.1881"/>
<evidence type="ECO:0000313" key="3">
    <source>
        <dbReference type="Proteomes" id="UP000033434"/>
    </source>
</evidence>
<dbReference type="EMBL" id="AUXW01000138">
    <property type="protein sequence ID" value="KKE84321.1"/>
    <property type="molecule type" value="Genomic_DNA"/>
</dbReference>
<accession>A0A0F6AEV3</accession>
<dbReference type="AlphaFoldDB" id="A0A0F6AEV3"/>
<gene>
    <name evidence="2" type="ORF">N479_10500</name>
</gene>
<protein>
    <submittedName>
        <fullName evidence="2">Uncharacterized protein</fullName>
    </submittedName>
</protein>
<dbReference type="Proteomes" id="UP000033434">
    <property type="component" value="Unassembled WGS sequence"/>
</dbReference>
<keyword evidence="1" id="KW-0812">Transmembrane</keyword>
<comment type="caution">
    <text evidence="2">The sequence shown here is derived from an EMBL/GenBank/DDBJ whole genome shotgun (WGS) entry which is preliminary data.</text>
</comment>